<dbReference type="GO" id="GO:0004475">
    <property type="term" value="F:mannose-1-phosphate guanylyltransferase (GTP) activity"/>
    <property type="evidence" value="ECO:0007669"/>
    <property type="project" value="TreeGrafter"/>
</dbReference>
<feature type="domain" description="Mannose-6-phosphate isomerase type II C-terminal" evidence="1">
    <location>
        <begin position="5"/>
        <end position="110"/>
    </location>
</feature>
<keyword evidence="2" id="KW-0413">Isomerase</keyword>
<dbReference type="GO" id="GO:0009298">
    <property type="term" value="P:GDP-mannose biosynthetic process"/>
    <property type="evidence" value="ECO:0007669"/>
    <property type="project" value="TreeGrafter"/>
</dbReference>
<dbReference type="PANTHER" id="PTHR46390:SF1">
    <property type="entry name" value="MANNOSE-1-PHOSPHATE GUANYLYLTRANSFERASE"/>
    <property type="match status" value="1"/>
</dbReference>
<dbReference type="EMBL" id="PP542043">
    <property type="protein sequence ID" value="XDO02216.1"/>
    <property type="molecule type" value="Genomic_DNA"/>
</dbReference>
<gene>
    <name evidence="2" type="ORF">FloV-SA2_00398</name>
</gene>
<evidence type="ECO:0000313" key="2">
    <source>
        <dbReference type="EMBL" id="XDO02216.1"/>
    </source>
</evidence>
<dbReference type="InterPro" id="IPR051161">
    <property type="entry name" value="Mannose-6P_isomerase_type2"/>
</dbReference>
<dbReference type="CDD" id="cd02213">
    <property type="entry name" value="cupin_PMI_typeII_C"/>
    <property type="match status" value="1"/>
</dbReference>
<dbReference type="PANTHER" id="PTHR46390">
    <property type="entry name" value="MANNOSE-1-PHOSPHATE GUANYLYLTRANSFERASE"/>
    <property type="match status" value="1"/>
</dbReference>
<protein>
    <submittedName>
        <fullName evidence="2">Phosphomannose Isomerase Type Ii C-Terminal Cupin Domain</fullName>
    </submittedName>
</protein>
<dbReference type="InterPro" id="IPR011051">
    <property type="entry name" value="RmlC_Cupin_sf"/>
</dbReference>
<proteinExistence type="predicted"/>
<dbReference type="InterPro" id="IPR001538">
    <property type="entry name" value="Man6P_isomerase-2_C"/>
</dbReference>
<name>A0AB39JFP7_9VIRU</name>
<organism evidence="2">
    <name type="scientific">Florenciella sp. virus SA2</name>
    <dbReference type="NCBI Taxonomy" id="3240092"/>
    <lineage>
        <taxon>Viruses</taxon>
    </lineage>
</organism>
<dbReference type="GO" id="GO:0016853">
    <property type="term" value="F:isomerase activity"/>
    <property type="evidence" value="ECO:0007669"/>
    <property type="project" value="UniProtKB-KW"/>
</dbReference>
<sequence length="119" mass="14202">MNFEQFNRPWGFYINVINENGYKVKKLTINPNSRLSLQSHNHRSEHWTVIKGNPKIQVGGDKLNIEKNHHVYIPKKTLHRIENNTDDIVEIIEVQIGEYLEEDDIIRYEDDYNRKILSK</sequence>
<reference evidence="2" key="1">
    <citation type="submission" date="2024-03" db="EMBL/GenBank/DDBJ databases">
        <title>Eukaryotic viruses encode the ribosomal protein eL40.</title>
        <authorList>
            <person name="Thomy J."/>
            <person name="Schvarcz C.R."/>
            <person name="McBeain K.A."/>
            <person name="Edwards K.F."/>
            <person name="Steward G.F."/>
        </authorList>
    </citation>
    <scope>NUCLEOTIDE SEQUENCE</scope>
    <source>
        <strain evidence="2">FloV-SA2</strain>
    </source>
</reference>
<dbReference type="Pfam" id="PF01050">
    <property type="entry name" value="MannoseP_isomer"/>
    <property type="match status" value="1"/>
</dbReference>
<dbReference type="Gene3D" id="2.60.120.10">
    <property type="entry name" value="Jelly Rolls"/>
    <property type="match status" value="1"/>
</dbReference>
<dbReference type="SUPFAM" id="SSF51182">
    <property type="entry name" value="RmlC-like cupins"/>
    <property type="match status" value="1"/>
</dbReference>
<dbReference type="GO" id="GO:0005976">
    <property type="term" value="P:polysaccharide metabolic process"/>
    <property type="evidence" value="ECO:0007669"/>
    <property type="project" value="InterPro"/>
</dbReference>
<dbReference type="InterPro" id="IPR014710">
    <property type="entry name" value="RmlC-like_jellyroll"/>
</dbReference>
<evidence type="ECO:0000259" key="1">
    <source>
        <dbReference type="Pfam" id="PF01050"/>
    </source>
</evidence>
<accession>A0AB39JFP7</accession>